<dbReference type="EMBL" id="CAJGYM010000010">
    <property type="protein sequence ID" value="CAD6189228.1"/>
    <property type="molecule type" value="Genomic_DNA"/>
</dbReference>
<proteinExistence type="predicted"/>
<organism evidence="1 2">
    <name type="scientific">Caenorhabditis auriculariae</name>
    <dbReference type="NCBI Taxonomy" id="2777116"/>
    <lineage>
        <taxon>Eukaryota</taxon>
        <taxon>Metazoa</taxon>
        <taxon>Ecdysozoa</taxon>
        <taxon>Nematoda</taxon>
        <taxon>Chromadorea</taxon>
        <taxon>Rhabditida</taxon>
        <taxon>Rhabditina</taxon>
        <taxon>Rhabditomorpha</taxon>
        <taxon>Rhabditoidea</taxon>
        <taxon>Rhabditidae</taxon>
        <taxon>Peloderinae</taxon>
        <taxon>Caenorhabditis</taxon>
    </lineage>
</organism>
<dbReference type="AlphaFoldDB" id="A0A8S1H355"/>
<reference evidence="1" key="1">
    <citation type="submission" date="2020-10" db="EMBL/GenBank/DDBJ databases">
        <authorList>
            <person name="Kikuchi T."/>
        </authorList>
    </citation>
    <scope>NUCLEOTIDE SEQUENCE</scope>
    <source>
        <strain evidence="1">NKZ352</strain>
    </source>
</reference>
<keyword evidence="2" id="KW-1185">Reference proteome</keyword>
<gene>
    <name evidence="1" type="ORF">CAUJ_LOCUS5147</name>
</gene>
<name>A0A8S1H355_9PELO</name>
<comment type="caution">
    <text evidence="1">The sequence shown here is derived from an EMBL/GenBank/DDBJ whole genome shotgun (WGS) entry which is preliminary data.</text>
</comment>
<accession>A0A8S1H355</accession>
<evidence type="ECO:0000313" key="2">
    <source>
        <dbReference type="Proteomes" id="UP000835052"/>
    </source>
</evidence>
<dbReference type="Proteomes" id="UP000835052">
    <property type="component" value="Unassembled WGS sequence"/>
</dbReference>
<evidence type="ECO:0000313" key="1">
    <source>
        <dbReference type="EMBL" id="CAD6189228.1"/>
    </source>
</evidence>
<protein>
    <submittedName>
        <fullName evidence="1">Uncharacterized protein</fullName>
    </submittedName>
</protein>
<sequence>MFGGSALGTIGPQMRYVFGSLRGFDDVVQLTVTIMGNCVRASWVNVGLTCSSASERLPPPSAGVFEIKSKQKLSYAQLPSN</sequence>